<dbReference type="PANTHER" id="PTHR31121:SF6">
    <property type="entry name" value="ALPHA-1,2 MANNOSYLTRANSFERASE KTR1"/>
    <property type="match status" value="1"/>
</dbReference>
<dbReference type="GO" id="GO:0005794">
    <property type="term" value="C:Golgi apparatus"/>
    <property type="evidence" value="ECO:0007669"/>
    <property type="project" value="TreeGrafter"/>
</dbReference>
<evidence type="ECO:0000256" key="1">
    <source>
        <dbReference type="ARBA" id="ARBA00007677"/>
    </source>
</evidence>
<evidence type="ECO:0000313" key="4">
    <source>
        <dbReference type="EMBL" id="KAJ3055465.1"/>
    </source>
</evidence>
<evidence type="ECO:0000313" key="5">
    <source>
        <dbReference type="Proteomes" id="UP001212841"/>
    </source>
</evidence>
<dbReference type="SUPFAM" id="SSF53448">
    <property type="entry name" value="Nucleotide-diphospho-sugar transferases"/>
    <property type="match status" value="1"/>
</dbReference>
<dbReference type="InterPro" id="IPR002685">
    <property type="entry name" value="Glyco_trans_15"/>
</dbReference>
<keyword evidence="3" id="KW-0812">Transmembrane</keyword>
<keyword evidence="3" id="KW-0472">Membrane</keyword>
<gene>
    <name evidence="4" type="primary">KRE2</name>
    <name evidence="4" type="ORF">HK097_010419</name>
</gene>
<dbReference type="GO" id="GO:0006487">
    <property type="term" value="P:protein N-linked glycosylation"/>
    <property type="evidence" value="ECO:0007669"/>
    <property type="project" value="TreeGrafter"/>
</dbReference>
<dbReference type="GO" id="GO:0016020">
    <property type="term" value="C:membrane"/>
    <property type="evidence" value="ECO:0007669"/>
    <property type="project" value="InterPro"/>
</dbReference>
<keyword evidence="2" id="KW-0808">Transferase</keyword>
<dbReference type="Pfam" id="PF01793">
    <property type="entry name" value="Glyco_transf_15"/>
    <property type="match status" value="1"/>
</dbReference>
<evidence type="ECO:0000256" key="2">
    <source>
        <dbReference type="ARBA" id="ARBA00022679"/>
    </source>
</evidence>
<comment type="caution">
    <text evidence="4">The sequence shown here is derived from an EMBL/GenBank/DDBJ whole genome shotgun (WGS) entry which is preliminary data.</text>
</comment>
<dbReference type="Gene3D" id="3.90.550.10">
    <property type="entry name" value="Spore Coat Polysaccharide Biosynthesis Protein SpsA, Chain A"/>
    <property type="match status" value="1"/>
</dbReference>
<accession>A0AAD5SPB1</accession>
<organism evidence="4 5">
    <name type="scientific">Rhizophlyctis rosea</name>
    <dbReference type="NCBI Taxonomy" id="64517"/>
    <lineage>
        <taxon>Eukaryota</taxon>
        <taxon>Fungi</taxon>
        <taxon>Fungi incertae sedis</taxon>
        <taxon>Chytridiomycota</taxon>
        <taxon>Chytridiomycota incertae sedis</taxon>
        <taxon>Chytridiomycetes</taxon>
        <taxon>Rhizophlyctidales</taxon>
        <taxon>Rhizophlyctidaceae</taxon>
        <taxon>Rhizophlyctis</taxon>
    </lineage>
</organism>
<dbReference type="AlphaFoldDB" id="A0AAD5SPB1"/>
<sequence>MSFQKPLLKLLKSTLFRLLFFIITFFFSLVFLFRFTPPSTVEEYGPNDPYGPAYPNISRPVKQGDPRLQLHGSLITEPLVSPLIPQTHPSLRANAAIVILCRNSDLGQMLDTLSQFEDVFNREFGYPYVFINDVPFTPQFKNTIRQATRNLVEFGEVESESWSYPSWINQTKAEECMHKMEDDGVIYGGSLSYRHMCRFYSGFFFRHPLVRKYDWYWRVEPGVSFLCKIPYDPFVYMHQNNKEYGFVISLLEVAKTIPTLWEVTRDFAMSNGIGREQSKLLRFFVNDETGDLGDYNMCHFWSNFEIARRTLFDSPTYLSYFNHLDRAGGFFYERWGDAPIHSLALPLLGLNKSQVHFFNDIGYQHEHLTHCIDHVGQFQNTCQCGGRRNFDRDESSCLQRWVEYQEKEWTWWDPL</sequence>
<keyword evidence="3" id="KW-1133">Transmembrane helix</keyword>
<keyword evidence="5" id="KW-1185">Reference proteome</keyword>
<name>A0AAD5SPB1_9FUNG</name>
<proteinExistence type="inferred from homology"/>
<dbReference type="FunFam" id="3.90.550.10:FF:000051">
    <property type="entry name" value="Alpha-1,2-mannosyltransferase (Ktr4)"/>
    <property type="match status" value="1"/>
</dbReference>
<dbReference type="EMBL" id="JADGJD010000077">
    <property type="protein sequence ID" value="KAJ3055465.1"/>
    <property type="molecule type" value="Genomic_DNA"/>
</dbReference>
<dbReference type="GO" id="GO:0000032">
    <property type="term" value="P:cell wall mannoprotein biosynthetic process"/>
    <property type="evidence" value="ECO:0007669"/>
    <property type="project" value="TreeGrafter"/>
</dbReference>
<protein>
    <submittedName>
        <fullName evidence="4">Alpha 1,2-mannosyltransferase 2.4.1</fullName>
    </submittedName>
</protein>
<dbReference type="InterPro" id="IPR029044">
    <property type="entry name" value="Nucleotide-diphossugar_trans"/>
</dbReference>
<reference evidence="4" key="1">
    <citation type="submission" date="2020-05" db="EMBL/GenBank/DDBJ databases">
        <title>Phylogenomic resolution of chytrid fungi.</title>
        <authorList>
            <person name="Stajich J.E."/>
            <person name="Amses K."/>
            <person name="Simmons R."/>
            <person name="Seto K."/>
            <person name="Myers J."/>
            <person name="Bonds A."/>
            <person name="Quandt C.A."/>
            <person name="Barry K."/>
            <person name="Liu P."/>
            <person name="Grigoriev I."/>
            <person name="Longcore J.E."/>
            <person name="James T.Y."/>
        </authorList>
    </citation>
    <scope>NUCLEOTIDE SEQUENCE</scope>
    <source>
        <strain evidence="4">JEL0318</strain>
    </source>
</reference>
<evidence type="ECO:0000256" key="3">
    <source>
        <dbReference type="SAM" id="Phobius"/>
    </source>
</evidence>
<comment type="similarity">
    <text evidence="1">Belongs to the glycosyltransferase 15 family.</text>
</comment>
<feature type="transmembrane region" description="Helical" evidence="3">
    <location>
        <begin position="15"/>
        <end position="33"/>
    </location>
</feature>
<dbReference type="Proteomes" id="UP001212841">
    <property type="component" value="Unassembled WGS sequence"/>
</dbReference>
<dbReference type="PANTHER" id="PTHR31121">
    <property type="entry name" value="ALPHA-1,2 MANNOSYLTRANSFERASE KTR1"/>
    <property type="match status" value="1"/>
</dbReference>
<dbReference type="GO" id="GO:0000026">
    <property type="term" value="F:alpha-1,2-mannosyltransferase activity"/>
    <property type="evidence" value="ECO:0007669"/>
    <property type="project" value="TreeGrafter"/>
</dbReference>